<protein>
    <submittedName>
        <fullName evidence="1">Uncharacterized protein</fullName>
    </submittedName>
</protein>
<gene>
    <name evidence="1" type="ORF">A994_01145</name>
</gene>
<reference evidence="1 2" key="1">
    <citation type="journal article" date="2012" name="J. Bacteriol.">
        <title>Draft genome sequence of Methanobacterium formicicum DSM 3637, an archaebacterium isolated from the methane producer amoeba Pelomyxa palustris.</title>
        <authorList>
            <person name="Gutierrez G."/>
        </authorList>
    </citation>
    <scope>NUCLEOTIDE SEQUENCE [LARGE SCALE GENOMIC DNA]</scope>
    <source>
        <strain evidence="2">DSM 3637 / PP1</strain>
    </source>
</reference>
<name>K2RER3_METFP</name>
<dbReference type="RefSeq" id="WP_004029421.1">
    <property type="nucleotide sequence ID" value="NZ_AMPO01000001.1"/>
</dbReference>
<keyword evidence="2" id="KW-1185">Reference proteome</keyword>
<sequence>MVKKDIKTICMRIDRRLFDLSKLIISNRTKDYENYLQRKLMVRDKSAFLRDEIEKHESIIGELEVEYNIEIELQKEEEEKIRKDGTILDSCIGTVMKIIDNEGIIGLDRLEEIANFKGISVSELKKAMPEEYKSKFVNFHPQYKDKNKLSGMG</sequence>
<dbReference type="PATRIC" id="fig|1204725.3.peg.227"/>
<evidence type="ECO:0000313" key="1">
    <source>
        <dbReference type="EMBL" id="EKF86849.1"/>
    </source>
</evidence>
<organism evidence="1 2">
    <name type="scientific">Methanobacterium formicicum (strain DSM 3637 / PP1)</name>
    <dbReference type="NCBI Taxonomy" id="1204725"/>
    <lineage>
        <taxon>Archaea</taxon>
        <taxon>Methanobacteriati</taxon>
        <taxon>Methanobacteriota</taxon>
        <taxon>Methanomada group</taxon>
        <taxon>Methanobacteria</taxon>
        <taxon>Methanobacteriales</taxon>
        <taxon>Methanobacteriaceae</taxon>
        <taxon>Methanobacterium</taxon>
    </lineage>
</organism>
<dbReference type="AlphaFoldDB" id="K2RER3"/>
<proteinExistence type="predicted"/>
<comment type="caution">
    <text evidence="1">The sequence shown here is derived from an EMBL/GenBank/DDBJ whole genome shotgun (WGS) entry which is preliminary data.</text>
</comment>
<accession>K2RER3</accession>
<dbReference type="EMBL" id="AMPO01000001">
    <property type="protein sequence ID" value="EKF86849.1"/>
    <property type="molecule type" value="Genomic_DNA"/>
</dbReference>
<dbReference type="Proteomes" id="UP000007360">
    <property type="component" value="Unassembled WGS sequence"/>
</dbReference>
<evidence type="ECO:0000313" key="2">
    <source>
        <dbReference type="Proteomes" id="UP000007360"/>
    </source>
</evidence>